<dbReference type="RefSeq" id="WP_379510659.1">
    <property type="nucleotide sequence ID" value="NZ_JBHRTQ010000011.1"/>
</dbReference>
<feature type="compositionally biased region" description="Low complexity" evidence="1">
    <location>
        <begin position="88"/>
        <end position="106"/>
    </location>
</feature>
<keyword evidence="3" id="KW-1185">Reference proteome</keyword>
<name>A0ABV7IUT4_9SPHN</name>
<protein>
    <recommendedName>
        <fullName evidence="4">Energy transducer TonB</fullName>
    </recommendedName>
</protein>
<organism evidence="2 3">
    <name type="scientific">Novosphingobium bradum</name>
    <dbReference type="NCBI Taxonomy" id="1737444"/>
    <lineage>
        <taxon>Bacteria</taxon>
        <taxon>Pseudomonadati</taxon>
        <taxon>Pseudomonadota</taxon>
        <taxon>Alphaproteobacteria</taxon>
        <taxon>Sphingomonadales</taxon>
        <taxon>Sphingomonadaceae</taxon>
        <taxon>Novosphingobium</taxon>
    </lineage>
</organism>
<gene>
    <name evidence="2" type="ORF">ACFOD9_13570</name>
</gene>
<proteinExistence type="predicted"/>
<dbReference type="Proteomes" id="UP001595604">
    <property type="component" value="Unassembled WGS sequence"/>
</dbReference>
<evidence type="ECO:0000313" key="3">
    <source>
        <dbReference type="Proteomes" id="UP001595604"/>
    </source>
</evidence>
<evidence type="ECO:0000313" key="2">
    <source>
        <dbReference type="EMBL" id="MFC3175285.1"/>
    </source>
</evidence>
<sequence length="270" mass="27514">MSSVAALAPDHGLRPEEKAGLVVAIAAHVALVAWLMLNPPAPAPLPVPERMTVTISDEVAERSTSPEPKAEAAPAVAPVLAPEPAPVPSSVASPAPVPQPVAKVAPQPLPKPAPRAITQPAPRPAPPKAAPAGGGSRLGADFLKGVAGGTTPGAAAKAPPAQALGAGVKAALSGAITRQLKPNWVAPQGVDIDQLVTVLAWDMNPDGTLAGSPRVVGQSGITDANRAQAQRHAEQAIRAVRLAAPFQLPADLYPAWRHVASFRFDRKLSQ</sequence>
<feature type="region of interest" description="Disordered" evidence="1">
    <location>
        <begin position="84"/>
        <end position="145"/>
    </location>
</feature>
<evidence type="ECO:0000256" key="1">
    <source>
        <dbReference type="SAM" id="MobiDB-lite"/>
    </source>
</evidence>
<reference evidence="3" key="1">
    <citation type="journal article" date="2019" name="Int. J. Syst. Evol. Microbiol.">
        <title>The Global Catalogue of Microorganisms (GCM) 10K type strain sequencing project: providing services to taxonomists for standard genome sequencing and annotation.</title>
        <authorList>
            <consortium name="The Broad Institute Genomics Platform"/>
            <consortium name="The Broad Institute Genome Sequencing Center for Infectious Disease"/>
            <person name="Wu L."/>
            <person name="Ma J."/>
        </authorList>
    </citation>
    <scope>NUCLEOTIDE SEQUENCE [LARGE SCALE GENOMIC DNA]</scope>
    <source>
        <strain evidence="3">KCTC 42984</strain>
    </source>
</reference>
<evidence type="ECO:0008006" key="4">
    <source>
        <dbReference type="Google" id="ProtNLM"/>
    </source>
</evidence>
<accession>A0ABV7IUT4</accession>
<comment type="caution">
    <text evidence="2">The sequence shown here is derived from an EMBL/GenBank/DDBJ whole genome shotgun (WGS) entry which is preliminary data.</text>
</comment>
<dbReference type="EMBL" id="JBHRTQ010000011">
    <property type="protein sequence ID" value="MFC3175285.1"/>
    <property type="molecule type" value="Genomic_DNA"/>
</dbReference>
<dbReference type="Gene3D" id="3.30.1150.10">
    <property type="match status" value="1"/>
</dbReference>